<gene>
    <name evidence="11" type="primary">MRPS8</name>
    <name evidence="11" type="ORF">g.167888</name>
</gene>
<dbReference type="GO" id="GO:1990904">
    <property type="term" value="C:ribonucleoprotein complex"/>
    <property type="evidence" value="ECO:0007669"/>
    <property type="project" value="UniProtKB-KW"/>
</dbReference>
<reference evidence="11" key="1">
    <citation type="submission" date="2015-07" db="EMBL/GenBank/DDBJ databases">
        <title>Transcriptome Assembly of Anthurium amnicola.</title>
        <authorList>
            <person name="Suzuki J."/>
        </authorList>
    </citation>
    <scope>NUCLEOTIDE SEQUENCE</scope>
</reference>
<comment type="function">
    <text evidence="1">One of the primary rRNA binding proteins, it binds directly to 16S rRNA central domain where it helps coordinate assembly of the platform of the 30S subunit.</text>
</comment>
<evidence type="ECO:0000256" key="3">
    <source>
        <dbReference type="ARBA" id="ARBA00006471"/>
    </source>
</evidence>
<dbReference type="GO" id="GO:0005840">
    <property type="term" value="C:ribosome"/>
    <property type="evidence" value="ECO:0007669"/>
    <property type="project" value="UniProtKB-KW"/>
</dbReference>
<protein>
    <recommendedName>
        <fullName evidence="8">Small ribosomal subunit protein uS8c</fullName>
    </recommendedName>
    <alternativeName>
        <fullName evidence="9">30S ribosomal protein S8, chloroplastic</fullName>
    </alternativeName>
    <alternativeName>
        <fullName evidence="10">Small ribosomal subunit protein uS8m</fullName>
    </alternativeName>
</protein>
<keyword evidence="6" id="KW-0496">Mitochondrion</keyword>
<evidence type="ECO:0000256" key="2">
    <source>
        <dbReference type="ARBA" id="ARBA00004173"/>
    </source>
</evidence>
<comment type="similarity">
    <text evidence="3">Belongs to the universal ribosomal protein uS8 family.</text>
</comment>
<accession>A0A1D1XJ38</accession>
<dbReference type="GO" id="GO:0006412">
    <property type="term" value="P:translation"/>
    <property type="evidence" value="ECO:0007669"/>
    <property type="project" value="InterPro"/>
</dbReference>
<dbReference type="GO" id="GO:0003735">
    <property type="term" value="F:structural constituent of ribosome"/>
    <property type="evidence" value="ECO:0007669"/>
    <property type="project" value="InterPro"/>
</dbReference>
<dbReference type="FunFam" id="3.30.1490.10:FF:000005">
    <property type="entry name" value="Mitochondrial 40S ribosomal protein S8"/>
    <property type="match status" value="1"/>
</dbReference>
<feature type="non-terminal residue" evidence="11">
    <location>
        <position position="1"/>
    </location>
</feature>
<dbReference type="SUPFAM" id="SSF56047">
    <property type="entry name" value="Ribosomal protein S8"/>
    <property type="match status" value="1"/>
</dbReference>
<comment type="subunit">
    <text evidence="4">Part of the 30S ribosomal subunit.</text>
</comment>
<dbReference type="PANTHER" id="PTHR11758">
    <property type="entry name" value="40S RIBOSOMAL PROTEIN S15A"/>
    <property type="match status" value="1"/>
</dbReference>
<evidence type="ECO:0000256" key="9">
    <source>
        <dbReference type="ARBA" id="ARBA00035516"/>
    </source>
</evidence>
<dbReference type="InterPro" id="IPR000630">
    <property type="entry name" value="Ribosomal_uS8"/>
</dbReference>
<evidence type="ECO:0000313" key="11">
    <source>
        <dbReference type="EMBL" id="JAT42399.1"/>
    </source>
</evidence>
<dbReference type="InterPro" id="IPR035987">
    <property type="entry name" value="Ribosomal_uS8_sf"/>
</dbReference>
<dbReference type="EMBL" id="GDJX01025537">
    <property type="protein sequence ID" value="JAT42399.1"/>
    <property type="molecule type" value="Transcribed_RNA"/>
</dbReference>
<dbReference type="AlphaFoldDB" id="A0A1D1XJ38"/>
<evidence type="ECO:0000256" key="10">
    <source>
        <dbReference type="ARBA" id="ARBA00071383"/>
    </source>
</evidence>
<sequence>LKMVIVHDICARVQNGFRARLQNITVPDTKMNLAISMILYRQGFISSVQRGNHLEPDKGFVKTQPHNIASRRLWLDLKYRDNKPVLRKMSCVSKGSKRVYMNVEELKKLTTGRRAKFIPPLQLGEIAIVGTSRGVLEIKEAIEQNHGGEVLCRVI</sequence>
<evidence type="ECO:0000256" key="5">
    <source>
        <dbReference type="ARBA" id="ARBA00022980"/>
    </source>
</evidence>
<dbReference type="Gene3D" id="3.30.1490.10">
    <property type="match status" value="1"/>
</dbReference>
<name>A0A1D1XJ38_9ARAE</name>
<keyword evidence="5 11" id="KW-0689">Ribosomal protein</keyword>
<evidence type="ECO:0000256" key="7">
    <source>
        <dbReference type="ARBA" id="ARBA00023274"/>
    </source>
</evidence>
<dbReference type="GO" id="GO:0005739">
    <property type="term" value="C:mitochondrion"/>
    <property type="evidence" value="ECO:0007669"/>
    <property type="project" value="UniProtKB-SubCell"/>
</dbReference>
<keyword evidence="7" id="KW-0687">Ribonucleoprotein</keyword>
<dbReference type="FunFam" id="3.30.1370.30:FF:000006">
    <property type="entry name" value="40S ribosomal protein S8"/>
    <property type="match status" value="1"/>
</dbReference>
<evidence type="ECO:0000256" key="1">
    <source>
        <dbReference type="ARBA" id="ARBA00002569"/>
    </source>
</evidence>
<evidence type="ECO:0000256" key="6">
    <source>
        <dbReference type="ARBA" id="ARBA00023128"/>
    </source>
</evidence>
<comment type="subcellular location">
    <subcellularLocation>
        <location evidence="2">Mitochondrion</location>
    </subcellularLocation>
</comment>
<evidence type="ECO:0000256" key="8">
    <source>
        <dbReference type="ARBA" id="ARBA00035153"/>
    </source>
</evidence>
<evidence type="ECO:0000256" key="4">
    <source>
        <dbReference type="ARBA" id="ARBA00011458"/>
    </source>
</evidence>
<organism evidence="11">
    <name type="scientific">Anthurium amnicola</name>
    <dbReference type="NCBI Taxonomy" id="1678845"/>
    <lineage>
        <taxon>Eukaryota</taxon>
        <taxon>Viridiplantae</taxon>
        <taxon>Streptophyta</taxon>
        <taxon>Embryophyta</taxon>
        <taxon>Tracheophyta</taxon>
        <taxon>Spermatophyta</taxon>
        <taxon>Magnoliopsida</taxon>
        <taxon>Liliopsida</taxon>
        <taxon>Araceae</taxon>
        <taxon>Pothoideae</taxon>
        <taxon>Potheae</taxon>
        <taxon>Anthurium</taxon>
    </lineage>
</organism>
<proteinExistence type="inferred from homology"/>
<dbReference type="Pfam" id="PF00410">
    <property type="entry name" value="Ribosomal_S8"/>
    <property type="match status" value="1"/>
</dbReference>
<dbReference type="Gene3D" id="3.30.1370.30">
    <property type="match status" value="1"/>
</dbReference>